<dbReference type="PANTHER" id="PTHR43760">
    <property type="entry name" value="ENDORIBONUCLEASE-RELATED"/>
    <property type="match status" value="1"/>
</dbReference>
<name>A0A9Q8YH20_ENSAD</name>
<keyword evidence="2" id="KW-0614">Plasmid</keyword>
<dbReference type="RefSeq" id="WP_112976271.1">
    <property type="nucleotide sequence ID" value="NZ_CAXURO020000003.1"/>
</dbReference>
<evidence type="ECO:0000259" key="1">
    <source>
        <dbReference type="Pfam" id="PF14588"/>
    </source>
</evidence>
<dbReference type="EMBL" id="CP098809">
    <property type="protein sequence ID" value="USJ27449.1"/>
    <property type="molecule type" value="Genomic_DNA"/>
</dbReference>
<evidence type="ECO:0000313" key="3">
    <source>
        <dbReference type="Proteomes" id="UP001055460"/>
    </source>
</evidence>
<dbReference type="SUPFAM" id="SSF55298">
    <property type="entry name" value="YjgF-like"/>
    <property type="match status" value="1"/>
</dbReference>
<evidence type="ECO:0000313" key="2">
    <source>
        <dbReference type="EMBL" id="USJ27449.1"/>
    </source>
</evidence>
<protein>
    <submittedName>
        <fullName evidence="2">RidA family protein</fullName>
    </submittedName>
</protein>
<dbReference type="Pfam" id="PF14588">
    <property type="entry name" value="YjgF_endoribonc"/>
    <property type="match status" value="1"/>
</dbReference>
<organism evidence="2 3">
    <name type="scientific">Ensifer adhaerens</name>
    <name type="common">Sinorhizobium morelense</name>
    <dbReference type="NCBI Taxonomy" id="106592"/>
    <lineage>
        <taxon>Bacteria</taxon>
        <taxon>Pseudomonadati</taxon>
        <taxon>Pseudomonadota</taxon>
        <taxon>Alphaproteobacteria</taxon>
        <taxon>Hyphomicrobiales</taxon>
        <taxon>Rhizobiaceae</taxon>
        <taxon>Sinorhizobium/Ensifer group</taxon>
        <taxon>Ensifer</taxon>
    </lineage>
</organism>
<dbReference type="AlphaFoldDB" id="A0A9Q8YH20"/>
<sequence length="159" mass="16321">MTISIRDQLVTLDLELPAPTSPAANYISVVRTGNLLFISGQISKAPAGEIIAGTLGADISHEQGVQAARIAALNLLGQIAANTDGSLSSVRRIVKLGVFVAATSEFKDHSKVANGASDLMVAVFGEAGQHTRAAIGVSSLPSGAAVEIDAVVELEQTRC</sequence>
<dbReference type="CDD" id="cd02199">
    <property type="entry name" value="YjgF_YER057c_UK114_like_1"/>
    <property type="match status" value="1"/>
</dbReference>
<dbReference type="InterPro" id="IPR013813">
    <property type="entry name" value="Endoribo_LPSP/chorism_mut-like"/>
</dbReference>
<geneLocation type="plasmid" evidence="2 3">
    <name>pB</name>
</geneLocation>
<proteinExistence type="predicted"/>
<dbReference type="Proteomes" id="UP001055460">
    <property type="component" value="Plasmid pB"/>
</dbReference>
<feature type="domain" description="Endoribonuclease L-PSP/chorismate mutase-like" evidence="1">
    <location>
        <begin position="8"/>
        <end position="138"/>
    </location>
</feature>
<accession>A0A9Q8YH20</accession>
<dbReference type="InterPro" id="IPR035959">
    <property type="entry name" value="RutC-like_sf"/>
</dbReference>
<reference evidence="2" key="1">
    <citation type="submission" date="2022-06" db="EMBL/GenBank/DDBJ databases">
        <title>Physiological and biochemical characterization and genomic elucidation of a strain of the genus Ensifer adhaerens M8 that combines arsenic oxidation and chromium reduction.</title>
        <authorList>
            <person name="Li X."/>
            <person name="Yu c."/>
        </authorList>
    </citation>
    <scope>NUCLEOTIDE SEQUENCE</scope>
    <source>
        <strain evidence="2">M8</strain>
        <plasmid evidence="2">pB</plasmid>
    </source>
</reference>
<dbReference type="Gene3D" id="3.30.1330.40">
    <property type="entry name" value="RutC-like"/>
    <property type="match status" value="1"/>
</dbReference>
<dbReference type="PANTHER" id="PTHR43760:SF1">
    <property type="entry name" value="ENDORIBONUCLEASE L-PSP_CHORISMATE MUTASE-LIKE DOMAIN-CONTAINING PROTEIN"/>
    <property type="match status" value="1"/>
</dbReference>
<gene>
    <name evidence="2" type="ORF">NE863_33980</name>
</gene>